<protein>
    <recommendedName>
        <fullName evidence="5">NACHT domain-containing protein</fullName>
    </recommendedName>
</protein>
<dbReference type="InterPro" id="IPR002110">
    <property type="entry name" value="Ankyrin_rpt"/>
</dbReference>
<dbReference type="InterPro" id="IPR007111">
    <property type="entry name" value="NACHT_NTPase"/>
</dbReference>
<dbReference type="InterPro" id="IPR056884">
    <property type="entry name" value="NPHP3-like_N"/>
</dbReference>
<dbReference type="PROSITE" id="PS50088">
    <property type="entry name" value="ANK_REPEAT"/>
    <property type="match status" value="7"/>
</dbReference>
<keyword evidence="2 3" id="KW-0040">ANK repeat</keyword>
<accession>A0AAV9XEH8</accession>
<gene>
    <name evidence="6" type="ORF">TWF694_009306</name>
</gene>
<dbReference type="Proteomes" id="UP001365542">
    <property type="component" value="Unassembled WGS sequence"/>
</dbReference>
<dbReference type="SUPFAM" id="SSF52540">
    <property type="entry name" value="P-loop containing nucleoside triphosphate hydrolases"/>
    <property type="match status" value="1"/>
</dbReference>
<feature type="repeat" description="ANK" evidence="3">
    <location>
        <begin position="709"/>
        <end position="745"/>
    </location>
</feature>
<comment type="caution">
    <text evidence="6">The sequence shown here is derived from an EMBL/GenBank/DDBJ whole genome shotgun (WGS) entry which is preliminary data.</text>
</comment>
<dbReference type="Gene3D" id="1.25.40.20">
    <property type="entry name" value="Ankyrin repeat-containing domain"/>
    <property type="match status" value="6"/>
</dbReference>
<feature type="region of interest" description="Disordered" evidence="4">
    <location>
        <begin position="1"/>
        <end position="20"/>
    </location>
</feature>
<dbReference type="PROSITE" id="PS50297">
    <property type="entry name" value="ANK_REP_REGION"/>
    <property type="match status" value="6"/>
</dbReference>
<keyword evidence="1" id="KW-0677">Repeat</keyword>
<keyword evidence="7" id="KW-1185">Reference proteome</keyword>
<feature type="repeat" description="ANK" evidence="3">
    <location>
        <begin position="1187"/>
        <end position="1209"/>
    </location>
</feature>
<dbReference type="InterPro" id="IPR036770">
    <property type="entry name" value="Ankyrin_rpt-contain_sf"/>
</dbReference>
<name>A0AAV9XEH8_9PEZI</name>
<dbReference type="Gene3D" id="3.40.50.300">
    <property type="entry name" value="P-loop containing nucleotide triphosphate hydrolases"/>
    <property type="match status" value="1"/>
</dbReference>
<dbReference type="InterPro" id="IPR027417">
    <property type="entry name" value="P-loop_NTPase"/>
</dbReference>
<dbReference type="PANTHER" id="PTHR24198">
    <property type="entry name" value="ANKYRIN REPEAT AND PROTEIN KINASE DOMAIN-CONTAINING PROTEIN"/>
    <property type="match status" value="1"/>
</dbReference>
<evidence type="ECO:0000313" key="7">
    <source>
        <dbReference type="Proteomes" id="UP001365542"/>
    </source>
</evidence>
<dbReference type="PANTHER" id="PTHR24198:SF165">
    <property type="entry name" value="ANKYRIN REPEAT-CONTAINING PROTEIN-RELATED"/>
    <property type="match status" value="1"/>
</dbReference>
<feature type="repeat" description="ANK" evidence="3">
    <location>
        <begin position="1232"/>
        <end position="1264"/>
    </location>
</feature>
<feature type="repeat" description="ANK" evidence="3">
    <location>
        <begin position="1867"/>
        <end position="1905"/>
    </location>
</feature>
<dbReference type="Pfam" id="PF12796">
    <property type="entry name" value="Ank_2"/>
    <property type="match status" value="4"/>
</dbReference>
<dbReference type="PROSITE" id="PS50837">
    <property type="entry name" value="NACHT"/>
    <property type="match status" value="1"/>
</dbReference>
<evidence type="ECO:0000256" key="4">
    <source>
        <dbReference type="SAM" id="MobiDB-lite"/>
    </source>
</evidence>
<feature type="compositionally biased region" description="Polar residues" evidence="4">
    <location>
        <begin position="1"/>
        <end position="11"/>
    </location>
</feature>
<sequence length="2091" mass="236298">MASRYQQQNSDGESDDDVVILDREDVRDFNEDEVLPQPPEILEEIRKWLKPTAYEDAGSEYKKHSASHLPGTGNWLSSSDTYQKWHSSQEDGTLWIRGIPGSGKSVFAANLVDQLKQEYHPVLYFFFRQIVDANHNAVAALRDWLDQILVFSPPLQMKLAQHIETNRPLESLSMDDIWDLLRDALSYLPRAYIIVDALDEMDQDQDLEPFLKSLTELGAWQPGRIKVIMTSRPIAYIERCLQTAKILNIRLEEKKVDVDIAAYVRHRLKDSDIPIEARVLVEKAVPGNANGLFLFAKLAMDAFLQPGVDVEITVQKLPKDLNNVYIDLLKNHSKRSGIPDNVQLLILQFVTHATRPIRLLEMAEILNTTEYSQDKRDLKEMKNMVRSACGPLLEILLDETVSVVHHSFTEFLNGTTRKFDSSGYHVLQPGPTHHRLALICLSYLKSCMSDTNNHPILDSPYAEKFNSLPPFTQYASQNWHIHVQKAALGNHDMTEIHSFLDSFFDEKTLERLRNFVDDELIYNSVISFDTPLFTAVSLGLSSYVKHLLADVNNKQEIIMKDKHGDSAPCYAAQKGYDDIVEMLLQTGVDPNGPGANGETPLVVATIYNHPKVIKLLIGVGVDPFKPVKYARHNNSRARRISWRHGTKESPFELAGRFNHAEAMATYYPYVTTAEQANSILSWAVFHGNLRAVKIYIQHPMFDANWKTEEGQTHLYRACSSSRVEDGEEIVKLLVQAGADPNILCKARVRGRRAGKHAAGTATAMYTLVASNNRVERDGPPRWSRKLHDTKVKERVKLLLDAGADVNQKASNGNTVLHQIGEAAVARLILEAGADPNAVNNEGVTPLHTCGDMETLEVLLADARTNIEIKDLEGSTPLLHALKSHRTDIALHLLDRGADVNTVDNFGNGVWHHAFPMLIIRYTFDSKILRHLSEAGANPNARNQNGRTFAHDIMTRCTTIHAYPEEFEEALNYAISIGADLEAKDNSGETALHRFMRTFGSNHIQEEFNLLLKGGARTDTLDFKGKNLYHACLRSVTCWHDPKAIFKLLSNNNIDPKHVDYEGNTLLHEASMVSGSLNRDGSIVYPSILMRELEKFGIDPNSRNNLGRTPLHIACMYRIHRSEIFDRGAYREDSLGISMVRYLLEQKVDIDLADIYGFTALHFASTCCELNTDMLLSAGANVSKVTHEGLTALHLAARSRQVNILGMLLDSLKSQTTSEEFLRVINAKDYSLEDATALYYACASGHPMTVKLLLEAGATVETPSITGSPWIACAGFEEEERNWRRIKRYEGDDAASERSADFLDCEYRNRRTYYDRTSEENDDMEPDAKGLLLEDKTRPDVPENTYFETRLEEILDLLVQYGSTKYIDDAIFLASAQSFDYTVDRLNAKLEDSVVGLRTKLCLKRIEAQRQALSDALSSSQELKPKYHLLMSLREYDLVSRLLQETDFTEIDEPKAYIIYDLLENGLAFILKSFLTKDIVSDLYEWEKWQRQKKSLLNEHGLRKPLLLEACRTPFLNMDFIRFLIEELGVDINTRCVESSVKKYSAENGRIQEIEYVDDETALSVIMIQNRWWQVAHALPYFIEHGADIEARDRRGYTPLHAGVSCLKMKYPLTQRAIKKIVSHGANPETACVDGNTCLAAASCNMDILRLFLQHGMEIKPGVLLTAISNEQHDILEALLAAGANPNERNIIEDGEERMQAESHESLYIINWDEMYPLHFTTYQDRINPENPEDRTKAVKILLKYGADPFAKYPRSTILHQVVASARIDYLSVFMALPDLKLEERDADGYTILLRACQRRSWEQTGCEALDRPLVEVLVDRGADIHAQTNNGRTILHILTESYTRSDPITLKFALERAPGLINVADNDGNTPLHFAVGRSDFYHNNAIEAVMALLSVGADPRTPNKKGETVLHMLAGKGWTLDENGDLNLAKRELFETILNKGVDVNARDNRGETALFRFFHSGSVSQGLSSSEGSYYSRHSSRNQRRTDISELPVLEMFDRAGMDWKAINNANETLLHVVASNDRGYVKSWPKRSVKRFIFLMEKGVDVTVEDEKNRTALDIAAIHEAKEILDLFSRDPQANKKGIFDGFE</sequence>
<evidence type="ECO:0000313" key="6">
    <source>
        <dbReference type="EMBL" id="KAK6540515.1"/>
    </source>
</evidence>
<dbReference type="EMBL" id="JAVHJO010000005">
    <property type="protein sequence ID" value="KAK6540515.1"/>
    <property type="molecule type" value="Genomic_DNA"/>
</dbReference>
<dbReference type="SUPFAM" id="SSF48403">
    <property type="entry name" value="Ankyrin repeat"/>
    <property type="match status" value="5"/>
</dbReference>
<organism evidence="6 7">
    <name type="scientific">Orbilia ellipsospora</name>
    <dbReference type="NCBI Taxonomy" id="2528407"/>
    <lineage>
        <taxon>Eukaryota</taxon>
        <taxon>Fungi</taxon>
        <taxon>Dikarya</taxon>
        <taxon>Ascomycota</taxon>
        <taxon>Pezizomycotina</taxon>
        <taxon>Orbiliomycetes</taxon>
        <taxon>Orbiliales</taxon>
        <taxon>Orbiliaceae</taxon>
        <taxon>Orbilia</taxon>
    </lineage>
</organism>
<dbReference type="Pfam" id="PF24883">
    <property type="entry name" value="NPHP3_N"/>
    <property type="match status" value="1"/>
</dbReference>
<evidence type="ECO:0000256" key="1">
    <source>
        <dbReference type="ARBA" id="ARBA00022737"/>
    </source>
</evidence>
<feature type="repeat" description="ANK" evidence="3">
    <location>
        <begin position="872"/>
        <end position="904"/>
    </location>
</feature>
<feature type="repeat" description="ANK" evidence="3">
    <location>
        <begin position="596"/>
        <end position="622"/>
    </location>
</feature>
<dbReference type="Pfam" id="PF00023">
    <property type="entry name" value="Ank"/>
    <property type="match status" value="1"/>
</dbReference>
<evidence type="ECO:0000256" key="2">
    <source>
        <dbReference type="ARBA" id="ARBA00023043"/>
    </source>
</evidence>
<dbReference type="SMART" id="SM00248">
    <property type="entry name" value="ANK"/>
    <property type="match status" value="26"/>
</dbReference>
<reference evidence="6 7" key="1">
    <citation type="submission" date="2019-10" db="EMBL/GenBank/DDBJ databases">
        <authorList>
            <person name="Palmer J.M."/>
        </authorList>
    </citation>
    <scope>NUCLEOTIDE SEQUENCE [LARGE SCALE GENOMIC DNA]</scope>
    <source>
        <strain evidence="6 7">TWF694</strain>
    </source>
</reference>
<feature type="domain" description="NACHT" evidence="5">
    <location>
        <begin position="92"/>
        <end position="233"/>
    </location>
</feature>
<evidence type="ECO:0000256" key="3">
    <source>
        <dbReference type="PROSITE-ProRule" id="PRU00023"/>
    </source>
</evidence>
<feature type="repeat" description="ANK" evidence="3">
    <location>
        <begin position="563"/>
        <end position="595"/>
    </location>
</feature>
<proteinExistence type="predicted"/>
<evidence type="ECO:0000259" key="5">
    <source>
        <dbReference type="PROSITE" id="PS50837"/>
    </source>
</evidence>